<evidence type="ECO:0000313" key="3">
    <source>
        <dbReference type="EMBL" id="TTX55690.1"/>
    </source>
</evidence>
<dbReference type="EMBL" id="VCAZ01000309">
    <property type="protein sequence ID" value="TTX55690.1"/>
    <property type="molecule type" value="Genomic_DNA"/>
</dbReference>
<feature type="chain" id="PRO_5022057091" evidence="2">
    <location>
        <begin position="20"/>
        <end position="101"/>
    </location>
</feature>
<feature type="compositionally biased region" description="Basic and acidic residues" evidence="1">
    <location>
        <begin position="44"/>
        <end position="55"/>
    </location>
</feature>
<evidence type="ECO:0000313" key="4">
    <source>
        <dbReference type="Proteomes" id="UP000319801"/>
    </source>
</evidence>
<feature type="region of interest" description="Disordered" evidence="1">
    <location>
        <begin position="43"/>
        <end position="101"/>
    </location>
</feature>
<accession>A0A556VVP0</accession>
<feature type="compositionally biased region" description="Polar residues" evidence="1">
    <location>
        <begin position="56"/>
        <end position="68"/>
    </location>
</feature>
<gene>
    <name evidence="3" type="ORF">Baya_16479</name>
</gene>
<proteinExistence type="predicted"/>
<name>A0A556VVP0_BAGYA</name>
<sequence length="101" mass="10724">MLVSFRFLALLLILKPLIGWKLDAGMTAGVWWRAQKPCNVTTVKQDRRSAAELHRSPSSLISQPSGQTPAPAPAPAPPPPPPPPPAPAPGGTKPCPSKHLR</sequence>
<comment type="caution">
    <text evidence="3">The sequence shown here is derived from an EMBL/GenBank/DDBJ whole genome shotgun (WGS) entry which is preliminary data.</text>
</comment>
<reference evidence="3 4" key="1">
    <citation type="journal article" date="2019" name="Genome Biol. Evol.">
        <title>Whole-Genome Sequencing of the Giant Devil Catfish, Bagarius yarrelli.</title>
        <authorList>
            <person name="Jiang W."/>
            <person name="Lv Y."/>
            <person name="Cheng L."/>
            <person name="Yang K."/>
            <person name="Chao B."/>
            <person name="Wang X."/>
            <person name="Li Y."/>
            <person name="Pan X."/>
            <person name="You X."/>
            <person name="Zhang Y."/>
            <person name="Yang J."/>
            <person name="Li J."/>
            <person name="Zhang X."/>
            <person name="Liu S."/>
            <person name="Sun C."/>
            <person name="Yang J."/>
            <person name="Shi Q."/>
        </authorList>
    </citation>
    <scope>NUCLEOTIDE SEQUENCE [LARGE SCALE GENOMIC DNA]</scope>
    <source>
        <strain evidence="3">JWS20170419001</strain>
        <tissue evidence="3">Muscle</tissue>
    </source>
</reference>
<keyword evidence="2" id="KW-0732">Signal</keyword>
<organism evidence="3 4">
    <name type="scientific">Bagarius yarrelli</name>
    <name type="common">Goonch</name>
    <name type="synonym">Bagrus yarrelli</name>
    <dbReference type="NCBI Taxonomy" id="175774"/>
    <lineage>
        <taxon>Eukaryota</taxon>
        <taxon>Metazoa</taxon>
        <taxon>Chordata</taxon>
        <taxon>Craniata</taxon>
        <taxon>Vertebrata</taxon>
        <taxon>Euteleostomi</taxon>
        <taxon>Actinopterygii</taxon>
        <taxon>Neopterygii</taxon>
        <taxon>Teleostei</taxon>
        <taxon>Ostariophysi</taxon>
        <taxon>Siluriformes</taxon>
        <taxon>Sisoridae</taxon>
        <taxon>Sisorinae</taxon>
        <taxon>Bagarius</taxon>
    </lineage>
</organism>
<protein>
    <submittedName>
        <fullName evidence="3">Uncharacterized protein</fullName>
    </submittedName>
</protein>
<feature type="compositionally biased region" description="Pro residues" evidence="1">
    <location>
        <begin position="70"/>
        <end position="88"/>
    </location>
</feature>
<dbReference type="AlphaFoldDB" id="A0A556VVP0"/>
<evidence type="ECO:0000256" key="2">
    <source>
        <dbReference type="SAM" id="SignalP"/>
    </source>
</evidence>
<keyword evidence="4" id="KW-1185">Reference proteome</keyword>
<evidence type="ECO:0000256" key="1">
    <source>
        <dbReference type="SAM" id="MobiDB-lite"/>
    </source>
</evidence>
<feature type="signal peptide" evidence="2">
    <location>
        <begin position="1"/>
        <end position="19"/>
    </location>
</feature>
<dbReference type="Proteomes" id="UP000319801">
    <property type="component" value="Unassembled WGS sequence"/>
</dbReference>